<dbReference type="RefSeq" id="WP_345313010.1">
    <property type="nucleotide sequence ID" value="NZ_BAABIE010000005.1"/>
</dbReference>
<keyword evidence="3" id="KW-1185">Reference proteome</keyword>
<protein>
    <submittedName>
        <fullName evidence="2">Uncharacterized protein</fullName>
    </submittedName>
</protein>
<dbReference type="Proteomes" id="UP001500822">
    <property type="component" value="Unassembled WGS sequence"/>
</dbReference>
<organism evidence="2 3">
    <name type="scientific">Gordonia alkaliphila</name>
    <dbReference type="NCBI Taxonomy" id="1053547"/>
    <lineage>
        <taxon>Bacteria</taxon>
        <taxon>Bacillati</taxon>
        <taxon>Actinomycetota</taxon>
        <taxon>Actinomycetes</taxon>
        <taxon>Mycobacteriales</taxon>
        <taxon>Gordoniaceae</taxon>
        <taxon>Gordonia</taxon>
    </lineage>
</organism>
<feature type="transmembrane region" description="Helical" evidence="1">
    <location>
        <begin position="128"/>
        <end position="152"/>
    </location>
</feature>
<gene>
    <name evidence="2" type="ORF">GCM10023217_15040</name>
</gene>
<name>A0ABP8Z4Q6_9ACTN</name>
<keyword evidence="1" id="KW-1133">Transmembrane helix</keyword>
<evidence type="ECO:0000313" key="2">
    <source>
        <dbReference type="EMBL" id="GAA4746379.1"/>
    </source>
</evidence>
<sequence length="199" mass="20165">MTAQPVHVHVQTGTGEVLRIVATVLMFGGVGAVAWSFAQGAYADIAATGMTMTIVMMAKLLYARGLIAVPSGDGEDQFKVTKGAVQQILGEYKSWLAGTSMPAMAAISVAYAVGFLVLRAAVSTAFGLFQNVVIAGGAAAIVGAIVVFPSLMPSMVASMKRKGVVTDPAPAPAPAPVAPAPAAPVKKVVKVVKKEAGNA</sequence>
<feature type="transmembrane region" description="Helical" evidence="1">
    <location>
        <begin position="17"/>
        <end position="35"/>
    </location>
</feature>
<reference evidence="3" key="1">
    <citation type="journal article" date="2019" name="Int. J. Syst. Evol. Microbiol.">
        <title>The Global Catalogue of Microorganisms (GCM) 10K type strain sequencing project: providing services to taxonomists for standard genome sequencing and annotation.</title>
        <authorList>
            <consortium name="The Broad Institute Genomics Platform"/>
            <consortium name="The Broad Institute Genome Sequencing Center for Infectious Disease"/>
            <person name="Wu L."/>
            <person name="Ma J."/>
        </authorList>
    </citation>
    <scope>NUCLEOTIDE SEQUENCE [LARGE SCALE GENOMIC DNA]</scope>
    <source>
        <strain evidence="3">JCM 18077</strain>
    </source>
</reference>
<accession>A0ABP8Z4Q6</accession>
<proteinExistence type="predicted"/>
<evidence type="ECO:0000313" key="3">
    <source>
        <dbReference type="Proteomes" id="UP001500822"/>
    </source>
</evidence>
<keyword evidence="1" id="KW-0812">Transmembrane</keyword>
<feature type="transmembrane region" description="Helical" evidence="1">
    <location>
        <begin position="41"/>
        <end position="62"/>
    </location>
</feature>
<evidence type="ECO:0000256" key="1">
    <source>
        <dbReference type="SAM" id="Phobius"/>
    </source>
</evidence>
<feature type="transmembrane region" description="Helical" evidence="1">
    <location>
        <begin position="103"/>
        <end position="122"/>
    </location>
</feature>
<comment type="caution">
    <text evidence="2">The sequence shown here is derived from an EMBL/GenBank/DDBJ whole genome shotgun (WGS) entry which is preliminary data.</text>
</comment>
<dbReference type="EMBL" id="BAABIE010000005">
    <property type="protein sequence ID" value="GAA4746379.1"/>
    <property type="molecule type" value="Genomic_DNA"/>
</dbReference>
<keyword evidence="1" id="KW-0472">Membrane</keyword>